<feature type="domain" description="SLH" evidence="1">
    <location>
        <begin position="556"/>
        <end position="617"/>
    </location>
</feature>
<dbReference type="InterPro" id="IPR051465">
    <property type="entry name" value="Cell_Envelope_Struct_Comp"/>
</dbReference>
<feature type="domain" description="SLH" evidence="1">
    <location>
        <begin position="428"/>
        <end position="491"/>
    </location>
</feature>
<comment type="caution">
    <text evidence="2">The sequence shown here is derived from an EMBL/GenBank/DDBJ whole genome shotgun (WGS) entry which is preliminary data.</text>
</comment>
<feature type="domain" description="SLH" evidence="1">
    <location>
        <begin position="492"/>
        <end position="555"/>
    </location>
</feature>
<gene>
    <name evidence="2" type="ORF">A2462_01215</name>
</gene>
<accession>A0A1F4TP18</accession>
<dbReference type="InterPro" id="IPR013783">
    <property type="entry name" value="Ig-like_fold"/>
</dbReference>
<dbReference type="Proteomes" id="UP000177309">
    <property type="component" value="Unassembled WGS sequence"/>
</dbReference>
<dbReference type="Gene3D" id="2.40.160.60">
    <property type="entry name" value="Outer membrane protein transport protein (OMPP1/FadL/TodX)"/>
    <property type="match status" value="1"/>
</dbReference>
<reference evidence="2 3" key="1">
    <citation type="journal article" date="2016" name="Nat. Commun.">
        <title>Thousands of microbial genomes shed light on interconnected biogeochemical processes in an aquifer system.</title>
        <authorList>
            <person name="Anantharaman K."/>
            <person name="Brown C.T."/>
            <person name="Hug L.A."/>
            <person name="Sharon I."/>
            <person name="Castelle C.J."/>
            <person name="Probst A.J."/>
            <person name="Thomas B.C."/>
            <person name="Singh A."/>
            <person name="Wilkins M.J."/>
            <person name="Karaoz U."/>
            <person name="Brodie E.L."/>
            <person name="Williams K.H."/>
            <person name="Hubbard S.S."/>
            <person name="Banfield J.F."/>
        </authorList>
    </citation>
    <scope>NUCLEOTIDE SEQUENCE [LARGE SCALE GENOMIC DNA]</scope>
</reference>
<dbReference type="PANTHER" id="PTHR43308:SF5">
    <property type="entry name" value="S-LAYER PROTEIN _ PEPTIDOGLYCAN ENDO-BETA-N-ACETYLGLUCOSAMINIDASE"/>
    <property type="match status" value="1"/>
</dbReference>
<dbReference type="AlphaFoldDB" id="A0A1F4TP18"/>
<name>A0A1F4TP18_UNCSA</name>
<dbReference type="InterPro" id="IPR001119">
    <property type="entry name" value="SLH_dom"/>
</dbReference>
<proteinExistence type="predicted"/>
<organism evidence="2 3">
    <name type="scientific">candidate division WOR-1 bacterium RIFOXYC2_FULL_41_25</name>
    <dbReference type="NCBI Taxonomy" id="1802586"/>
    <lineage>
        <taxon>Bacteria</taxon>
        <taxon>Bacillati</taxon>
        <taxon>Saganbacteria</taxon>
    </lineage>
</organism>
<dbReference type="Gene3D" id="2.60.40.10">
    <property type="entry name" value="Immunoglobulins"/>
    <property type="match status" value="1"/>
</dbReference>
<protein>
    <recommendedName>
        <fullName evidence="1">SLH domain-containing protein</fullName>
    </recommendedName>
</protein>
<dbReference type="EMBL" id="MEUI01000017">
    <property type="protein sequence ID" value="OGC34416.1"/>
    <property type="molecule type" value="Genomic_DNA"/>
</dbReference>
<sequence>MFLCFLKALSLAATTVANDPTRISVGARPLGMGKAYVALADDINSVFINPAGLSKIDNWQATSMQGKFISEVNYLDFAGAYPTYFGNFCIGYVGSNISFNSPAVTLESSGGVVRIIPSTTEGVSYNYNNNVTLLSYGTDLKGLLNQPFFDHLSFGATVKLFSQQLSGPGISGGSGTGYDLDVGLIYQPNSILKAGLVVQNALPASMGGKIVWDSGSEEDLPAVIKPGLSLKILGPQGLRQIGKQTLTLNLDGDLYWNRPNLPSLLHLGLEWSPTESIDIRAGIDQDIIGTGGGGLSSSNNLTAGIGLYLNGYRFDYAYHQYFGISDNDTHYFSLSYGLWKTPPPAKVYLKLLEPTDEAVVYSANQIISGQVLDDDAKKITVNGQTAEISTTKLFSIAMPLELKKNSLVVIAYNQQGKELERKTVRILRLATFEDVASNYWAKKPIGELASLGIISGYPDGTFRPENKITRAELVTLLAKIEDISAEADNSIKTTPFRDVKPNYWAAPYILYSSENKVVTGYPDQTFRPGYNVNRVEGVTILARFAQLDLKQPIRELSFPDLPGRHWALREVNAAKSAGLLKYLEDQDFKPAQNLTRAEVVEMLAKTEFSKKKLADLLDWNKGY</sequence>
<evidence type="ECO:0000313" key="3">
    <source>
        <dbReference type="Proteomes" id="UP000177309"/>
    </source>
</evidence>
<dbReference type="Pfam" id="PF00395">
    <property type="entry name" value="SLH"/>
    <property type="match status" value="3"/>
</dbReference>
<dbReference type="SUPFAM" id="SSF56935">
    <property type="entry name" value="Porins"/>
    <property type="match status" value="1"/>
</dbReference>
<evidence type="ECO:0000313" key="2">
    <source>
        <dbReference type="EMBL" id="OGC34416.1"/>
    </source>
</evidence>
<evidence type="ECO:0000259" key="1">
    <source>
        <dbReference type="PROSITE" id="PS51272"/>
    </source>
</evidence>
<dbReference type="PANTHER" id="PTHR43308">
    <property type="entry name" value="OUTER MEMBRANE PROTEIN ALPHA-RELATED"/>
    <property type="match status" value="1"/>
</dbReference>
<dbReference type="PROSITE" id="PS51272">
    <property type="entry name" value="SLH"/>
    <property type="match status" value="3"/>
</dbReference>